<keyword evidence="1" id="KW-1133">Transmembrane helix</keyword>
<name>A0A098SB02_9BACT</name>
<accession>A0A098SB02</accession>
<dbReference type="Proteomes" id="UP000029736">
    <property type="component" value="Unassembled WGS sequence"/>
</dbReference>
<comment type="caution">
    <text evidence="2">The sequence shown here is derived from an EMBL/GenBank/DDBJ whole genome shotgun (WGS) entry which is preliminary data.</text>
</comment>
<feature type="transmembrane region" description="Helical" evidence="1">
    <location>
        <begin position="99"/>
        <end position="121"/>
    </location>
</feature>
<dbReference type="STRING" id="1524460.IX84_01555"/>
<keyword evidence="3" id="KW-1185">Reference proteome</keyword>
<dbReference type="EMBL" id="JPOS01000003">
    <property type="protein sequence ID" value="KGE89739.1"/>
    <property type="molecule type" value="Genomic_DNA"/>
</dbReference>
<evidence type="ECO:0000256" key="1">
    <source>
        <dbReference type="SAM" id="Phobius"/>
    </source>
</evidence>
<evidence type="ECO:0000313" key="3">
    <source>
        <dbReference type="Proteomes" id="UP000029736"/>
    </source>
</evidence>
<evidence type="ECO:0000313" key="2">
    <source>
        <dbReference type="EMBL" id="KGE89739.1"/>
    </source>
</evidence>
<feature type="transmembrane region" description="Helical" evidence="1">
    <location>
        <begin position="61"/>
        <end position="79"/>
    </location>
</feature>
<gene>
    <name evidence="2" type="ORF">IX84_01555</name>
</gene>
<keyword evidence="1" id="KW-0472">Membrane</keyword>
<proteinExistence type="predicted"/>
<organism evidence="2 3">
    <name type="scientific">Phaeodactylibacter xiamenensis</name>
    <dbReference type="NCBI Taxonomy" id="1524460"/>
    <lineage>
        <taxon>Bacteria</taxon>
        <taxon>Pseudomonadati</taxon>
        <taxon>Bacteroidota</taxon>
        <taxon>Saprospiria</taxon>
        <taxon>Saprospirales</taxon>
        <taxon>Haliscomenobacteraceae</taxon>
        <taxon>Phaeodactylibacter</taxon>
    </lineage>
</organism>
<sequence length="165" mass="18713">MGNFFLFLILILIIGVLPLSVYLLRSLRESTNGTGPLDEDLTRTGEGAEAIEWWEARRSTFNRSLLASGAVVLLVYYALLRWRVAAFTGEAFQVQPRQVLFLIVIYLIYMGIANLLYNIGVFVEQAQQPTSPSAYRHRTFQLIYWVAIAAPFVVVLWKTLSPVAR</sequence>
<protein>
    <submittedName>
        <fullName evidence="2">Uncharacterized protein</fullName>
    </submittedName>
</protein>
<dbReference type="AlphaFoldDB" id="A0A098SB02"/>
<feature type="transmembrane region" description="Helical" evidence="1">
    <location>
        <begin position="6"/>
        <end position="24"/>
    </location>
</feature>
<feature type="transmembrane region" description="Helical" evidence="1">
    <location>
        <begin position="142"/>
        <end position="160"/>
    </location>
</feature>
<reference evidence="2 3" key="1">
    <citation type="journal article" date="2014" name="Int. J. Syst. Evol. Microbiol.">
        <title>Phaeodactylibacter xiamenensis gen. nov., sp. nov., a member of the family Saprospiraceae isolated from the marine alga Phaeodactylum tricornutum.</title>
        <authorList>
            <person name="Chen Z.Jr."/>
            <person name="Lei X."/>
            <person name="Lai Q."/>
            <person name="Li Y."/>
            <person name="Zhang B."/>
            <person name="Zhang J."/>
            <person name="Zhang H."/>
            <person name="Yang L."/>
            <person name="Zheng W."/>
            <person name="Tian Y."/>
            <person name="Yu Z."/>
            <person name="Xu H.Jr."/>
            <person name="Zheng T."/>
        </authorList>
    </citation>
    <scope>NUCLEOTIDE SEQUENCE [LARGE SCALE GENOMIC DNA]</scope>
    <source>
        <strain evidence="2 3">KD52</strain>
    </source>
</reference>
<keyword evidence="1" id="KW-0812">Transmembrane</keyword>
<dbReference type="RefSeq" id="WP_044215949.1">
    <property type="nucleotide sequence ID" value="NZ_JBKAGJ010000005.1"/>
</dbReference>